<dbReference type="RefSeq" id="WP_169524956.1">
    <property type="nucleotide sequence ID" value="NZ_JAAMPT010000209.1"/>
</dbReference>
<comment type="caution">
    <text evidence="1">The sequence shown here is derived from an EMBL/GenBank/DDBJ whole genome shotgun (WGS) entry which is preliminary data.</text>
</comment>
<dbReference type="Proteomes" id="UP000767947">
    <property type="component" value="Unassembled WGS sequence"/>
</dbReference>
<dbReference type="NCBIfam" id="TIGR04019">
    <property type="entry name" value="B_thiol_YtxJ"/>
    <property type="match status" value="1"/>
</dbReference>
<accession>A0ABX1QVE8</accession>
<dbReference type="Gene3D" id="3.40.30.10">
    <property type="entry name" value="Glutaredoxin"/>
    <property type="match status" value="1"/>
</dbReference>
<protein>
    <submittedName>
        <fullName evidence="1">Bacillithiol system redox-active protein YtxJ</fullName>
    </submittedName>
</protein>
<organism evidence="1 2">
    <name type="scientific">Flavobacterium solisilvae</name>
    <dbReference type="NCBI Taxonomy" id="1852019"/>
    <lineage>
        <taxon>Bacteria</taxon>
        <taxon>Pseudomonadati</taxon>
        <taxon>Bacteroidota</taxon>
        <taxon>Flavobacteriia</taxon>
        <taxon>Flavobacteriales</taxon>
        <taxon>Flavobacteriaceae</taxon>
        <taxon>Flavobacterium</taxon>
    </lineage>
</organism>
<evidence type="ECO:0000313" key="2">
    <source>
        <dbReference type="Proteomes" id="UP000767947"/>
    </source>
</evidence>
<dbReference type="SUPFAM" id="SSF52833">
    <property type="entry name" value="Thioredoxin-like"/>
    <property type="match status" value="1"/>
</dbReference>
<proteinExistence type="predicted"/>
<evidence type="ECO:0000313" key="1">
    <source>
        <dbReference type="EMBL" id="NMH26267.1"/>
    </source>
</evidence>
<reference evidence="1 2" key="1">
    <citation type="submission" date="2020-02" db="EMBL/GenBank/DDBJ databases">
        <title>Flavobacterium sp. genome.</title>
        <authorList>
            <person name="Jung H.S."/>
            <person name="Baek J.H."/>
            <person name="Jeon C.O."/>
        </authorList>
    </citation>
    <scope>NUCLEOTIDE SEQUENCE [LARGE SCALE GENOMIC DNA]</scope>
    <source>
        <strain evidence="1 2">SE-s27</strain>
    </source>
</reference>
<gene>
    <name evidence="1" type="primary">ytxJ</name>
    <name evidence="1" type="ORF">G6042_13435</name>
</gene>
<keyword evidence="2" id="KW-1185">Reference proteome</keyword>
<dbReference type="EMBL" id="JAAMPT010000209">
    <property type="protein sequence ID" value="NMH26267.1"/>
    <property type="molecule type" value="Genomic_DNA"/>
</dbReference>
<name>A0ABX1QVE8_9FLAO</name>
<dbReference type="InterPro" id="IPR036249">
    <property type="entry name" value="Thioredoxin-like_sf"/>
</dbReference>
<dbReference type="InterPro" id="IPR022551">
    <property type="entry name" value="BrxC"/>
</dbReference>
<sequence>MSFLDKLFGNNKPQSMPDVFWNELESLEQLKDVEAESFEKPIVIFKHSTRCSISRMAWNQFQKEFTIPDDKMSLYYLDLLVYREISNAIAERFGIIHQSPQIIVIKDGKAIFDTSHESIDAKKLEQYLN</sequence>
<dbReference type="Pfam" id="PF11009">
    <property type="entry name" value="BrxC"/>
    <property type="match status" value="1"/>
</dbReference>